<feature type="region of interest" description="Disordered" evidence="9">
    <location>
        <begin position="64"/>
        <end position="91"/>
    </location>
</feature>
<evidence type="ECO:0000256" key="7">
    <source>
        <dbReference type="ARBA" id="ARBA00023285"/>
    </source>
</evidence>
<dbReference type="PROSITE" id="PS50941">
    <property type="entry name" value="CHIT_BIND_I_2"/>
    <property type="match status" value="4"/>
</dbReference>
<dbReference type="Pfam" id="PF01522">
    <property type="entry name" value="Polysacc_deac_1"/>
    <property type="match status" value="1"/>
</dbReference>
<dbReference type="CDD" id="cd10951">
    <property type="entry name" value="CE4_ClCDA_like"/>
    <property type="match status" value="1"/>
</dbReference>
<feature type="compositionally biased region" description="Low complexity" evidence="9">
    <location>
        <begin position="543"/>
        <end position="563"/>
    </location>
</feature>
<feature type="domain" description="Chitin-binding type-1" evidence="11">
    <location>
        <begin position="472"/>
        <end position="521"/>
    </location>
</feature>
<comment type="caution">
    <text evidence="13">The sequence shown here is derived from an EMBL/GenBank/DDBJ whole genome shotgun (WGS) entry which is preliminary data.</text>
</comment>
<reference evidence="13 14" key="1">
    <citation type="submission" date="2018-12" db="EMBL/GenBank/DDBJ databases">
        <title>Genome sequence and assembly of Colletotrichum trifolii.</title>
        <authorList>
            <person name="Gan P."/>
            <person name="Shirasu K."/>
        </authorList>
    </citation>
    <scope>NUCLEOTIDE SEQUENCE [LARGE SCALE GENOMIC DNA]</scope>
    <source>
        <strain evidence="13 14">543-2</strain>
    </source>
</reference>
<feature type="domain" description="NodB homology" evidence="12">
    <location>
        <begin position="112"/>
        <end position="304"/>
    </location>
</feature>
<sequence>MHWSPLLLATLAGLEVAYAHDEPHMNIVLGRRGVDELRRKRATYESWNPPSAPMKPRDEAPERLVARQTGPAQALPSGITRPNGPDTSNDARPLLGTVPYGGLGIYACVNDGDVAITYDDGPYIYTDAMLDAFKAHGAVATWYITGNNIGKGMINVKYRSLIQRMVAEGHQIASHTWSHENLDQMTLSQRKNQMVFNEIAFTDILGFYPTYMRPPFSICGSECQKQMVDLGYHITYFDLDTQGYLHTDPSQIGVSLGIWDAAMVARSPCNASYLHIEHDIHQQIAQVLTPHILDSIVANGWKAVTVGECLADPPENWYRRANPGYNFNITAVSPAVCTSTASKTTSTRSSTSRSTASSTALAISTNAQCGGTTGLTCLGSAFGNCCSDFLVFHARYLQLQLQLQLPLQLGVVGYFALWHQLWHQLLAHIDFWQCHRRGNQFYHSLWYLVSDSVLRLVFRLRGWFQLKNWDRLQRPGLINAACLDQRRGSGFGNCCSPYNYCGNTDGHCGTGCQSLFGTCTSSSSSGALSASSSRASSAAASSGASSSRASSASASGSRTAGSALPSSTLPVSDNGECATNGRSCIGYSGGSCCSQYNYCGSTDAHCGTGCQSGFGTCGGSVAGSSSAAAGSASASARASSASSVRASGTASASASTNTNPSTNGECGGTRGFNCLGTNFGDCCSPYNYCGNTTAHCDTGCQSGFGRCSGTGVNLKVSLDGACGNTNGNTGSETCQGSAFGNCCSAYGYCGSTTGHCGTGCQSQFGTCGN</sequence>
<evidence type="ECO:0000256" key="6">
    <source>
        <dbReference type="ARBA" id="ARBA00023277"/>
    </source>
</evidence>
<keyword evidence="6" id="KW-0119">Carbohydrate metabolism</keyword>
<dbReference type="Gene3D" id="3.20.20.370">
    <property type="entry name" value="Glycoside hydrolase/deacetylase"/>
    <property type="match status" value="1"/>
</dbReference>
<evidence type="ECO:0000256" key="9">
    <source>
        <dbReference type="SAM" id="MobiDB-lite"/>
    </source>
</evidence>
<dbReference type="SUPFAM" id="SSF88713">
    <property type="entry name" value="Glycoside hydrolase/deacetylase"/>
    <property type="match status" value="1"/>
</dbReference>
<gene>
    <name evidence="13" type="ORF">CTRI78_v003786</name>
</gene>
<dbReference type="GO" id="GO:0016810">
    <property type="term" value="F:hydrolase activity, acting on carbon-nitrogen (but not peptide) bonds"/>
    <property type="evidence" value="ECO:0007669"/>
    <property type="project" value="InterPro"/>
</dbReference>
<dbReference type="GO" id="GO:0046872">
    <property type="term" value="F:metal ion binding"/>
    <property type="evidence" value="ECO:0007669"/>
    <property type="project" value="UniProtKB-KW"/>
</dbReference>
<evidence type="ECO:0000256" key="3">
    <source>
        <dbReference type="ARBA" id="ARBA00022723"/>
    </source>
</evidence>
<dbReference type="Proteomes" id="UP000295703">
    <property type="component" value="Unassembled WGS sequence"/>
</dbReference>
<keyword evidence="7" id="KW-0170">Cobalt</keyword>
<dbReference type="InterPro" id="IPR036861">
    <property type="entry name" value="Endochitinase-like_sf"/>
</dbReference>
<dbReference type="SMART" id="SM00270">
    <property type="entry name" value="ChtBD1"/>
    <property type="match status" value="4"/>
</dbReference>
<keyword evidence="2 8" id="KW-0147">Chitin-binding</keyword>
<feature type="disulfide bond" evidence="8">
    <location>
        <begin position="592"/>
        <end position="606"/>
    </location>
</feature>
<dbReference type="PANTHER" id="PTHR46471:SF2">
    <property type="entry name" value="CHITIN DEACETYLASE-RELATED"/>
    <property type="match status" value="1"/>
</dbReference>
<feature type="domain" description="Chitin-binding type-1" evidence="11">
    <location>
        <begin position="663"/>
        <end position="709"/>
    </location>
</feature>
<evidence type="ECO:0000256" key="8">
    <source>
        <dbReference type="PROSITE-ProRule" id="PRU00261"/>
    </source>
</evidence>
<proteinExistence type="predicted"/>
<evidence type="ECO:0000313" key="13">
    <source>
        <dbReference type="EMBL" id="TDZ65007.1"/>
    </source>
</evidence>
<evidence type="ECO:0000256" key="10">
    <source>
        <dbReference type="SAM" id="SignalP"/>
    </source>
</evidence>
<dbReference type="CDD" id="cd11618">
    <property type="entry name" value="ChtBD1_1"/>
    <property type="match status" value="4"/>
</dbReference>
<dbReference type="PROSITE" id="PS51677">
    <property type="entry name" value="NODB"/>
    <property type="match status" value="1"/>
</dbReference>
<protein>
    <submittedName>
        <fullName evidence="13">Chitin deacetylase</fullName>
    </submittedName>
</protein>
<accession>A0A4R8RIM4</accession>
<feature type="chain" id="PRO_5020440696" evidence="10">
    <location>
        <begin position="20"/>
        <end position="769"/>
    </location>
</feature>
<keyword evidence="5" id="KW-0378">Hydrolase</keyword>
<dbReference type="InterPro" id="IPR001002">
    <property type="entry name" value="Chitin-bd_1"/>
</dbReference>
<dbReference type="PANTHER" id="PTHR46471">
    <property type="entry name" value="CHITIN DEACETYLASE"/>
    <property type="match status" value="1"/>
</dbReference>
<dbReference type="InterPro" id="IPR011330">
    <property type="entry name" value="Glyco_hydro/deAcase_b/a-brl"/>
</dbReference>
<dbReference type="GO" id="GO:0008061">
    <property type="term" value="F:chitin binding"/>
    <property type="evidence" value="ECO:0007669"/>
    <property type="project" value="UniProtKB-UniRule"/>
</dbReference>
<evidence type="ECO:0000256" key="5">
    <source>
        <dbReference type="ARBA" id="ARBA00022801"/>
    </source>
</evidence>
<dbReference type="STRING" id="5466.A0A4R8RIM4"/>
<evidence type="ECO:0000256" key="4">
    <source>
        <dbReference type="ARBA" id="ARBA00022729"/>
    </source>
</evidence>
<evidence type="ECO:0000256" key="1">
    <source>
        <dbReference type="ARBA" id="ARBA00001941"/>
    </source>
</evidence>
<evidence type="ECO:0000259" key="12">
    <source>
        <dbReference type="PROSITE" id="PS51677"/>
    </source>
</evidence>
<dbReference type="InterPro" id="IPR002509">
    <property type="entry name" value="NODB_dom"/>
</dbReference>
<evidence type="ECO:0000313" key="14">
    <source>
        <dbReference type="Proteomes" id="UP000295703"/>
    </source>
</evidence>
<feature type="domain" description="Chitin-binding type-1" evidence="11">
    <location>
        <begin position="719"/>
        <end position="769"/>
    </location>
</feature>
<keyword evidence="3" id="KW-0479">Metal-binding</keyword>
<evidence type="ECO:0000259" key="11">
    <source>
        <dbReference type="PROSITE" id="PS50941"/>
    </source>
</evidence>
<dbReference type="EMBL" id="RYZW01000024">
    <property type="protein sequence ID" value="TDZ65007.1"/>
    <property type="molecule type" value="Genomic_DNA"/>
</dbReference>
<dbReference type="AlphaFoldDB" id="A0A4R8RIM4"/>
<organism evidence="13 14">
    <name type="scientific">Colletotrichum trifolii</name>
    <dbReference type="NCBI Taxonomy" id="5466"/>
    <lineage>
        <taxon>Eukaryota</taxon>
        <taxon>Fungi</taxon>
        <taxon>Dikarya</taxon>
        <taxon>Ascomycota</taxon>
        <taxon>Pezizomycotina</taxon>
        <taxon>Sordariomycetes</taxon>
        <taxon>Hypocreomycetidae</taxon>
        <taxon>Glomerellales</taxon>
        <taxon>Glomerellaceae</taxon>
        <taxon>Colletotrichum</taxon>
        <taxon>Colletotrichum orbiculare species complex</taxon>
    </lineage>
</organism>
<feature type="disulfide bond" evidence="8">
    <location>
        <begin position="494"/>
        <end position="508"/>
    </location>
</feature>
<feature type="disulfide bond" evidence="8">
    <location>
        <begin position="682"/>
        <end position="696"/>
    </location>
</feature>
<keyword evidence="8" id="KW-1015">Disulfide bond</keyword>
<feature type="signal peptide" evidence="10">
    <location>
        <begin position="1"/>
        <end position="19"/>
    </location>
</feature>
<name>A0A4R8RIM4_COLTR</name>
<dbReference type="GO" id="GO:0005975">
    <property type="term" value="P:carbohydrate metabolic process"/>
    <property type="evidence" value="ECO:0007669"/>
    <property type="project" value="InterPro"/>
</dbReference>
<comment type="caution">
    <text evidence="8">Lacks conserved residue(s) required for the propagation of feature annotation.</text>
</comment>
<feature type="domain" description="Chitin-binding type-1" evidence="11">
    <location>
        <begin position="574"/>
        <end position="619"/>
    </location>
</feature>
<keyword evidence="14" id="KW-1185">Reference proteome</keyword>
<feature type="disulfide bond" evidence="8">
    <location>
        <begin position="742"/>
        <end position="756"/>
    </location>
</feature>
<feature type="region of interest" description="Disordered" evidence="9">
    <location>
        <begin position="543"/>
        <end position="568"/>
    </location>
</feature>
<dbReference type="SUPFAM" id="SSF57016">
    <property type="entry name" value="Plant lectins/antimicrobial peptides"/>
    <property type="match status" value="4"/>
</dbReference>
<keyword evidence="4 10" id="KW-0732">Signal</keyword>
<comment type="cofactor">
    <cofactor evidence="1">
        <name>Co(2+)</name>
        <dbReference type="ChEBI" id="CHEBI:48828"/>
    </cofactor>
</comment>
<dbReference type="Gene3D" id="3.30.60.10">
    <property type="entry name" value="Endochitinase-like"/>
    <property type="match status" value="4"/>
</dbReference>
<evidence type="ECO:0000256" key="2">
    <source>
        <dbReference type="ARBA" id="ARBA00022669"/>
    </source>
</evidence>